<feature type="signal peptide" evidence="1">
    <location>
        <begin position="1"/>
        <end position="19"/>
    </location>
</feature>
<keyword evidence="3" id="KW-1185">Reference proteome</keyword>
<gene>
    <name evidence="2" type="ORF">QHT84_02180</name>
</gene>
<evidence type="ECO:0000313" key="2">
    <source>
        <dbReference type="EMBL" id="MDI9256217.1"/>
    </source>
</evidence>
<reference evidence="2 3" key="1">
    <citation type="submission" date="2023-05" db="EMBL/GenBank/DDBJ databases">
        <title>Flavobacterium sedimenti sp. nov., isolated from the sediment.</title>
        <authorList>
            <person name="Wu N."/>
        </authorList>
    </citation>
    <scope>NUCLEOTIDE SEQUENCE [LARGE SCALE GENOMIC DNA]</scope>
    <source>
        <strain evidence="2 3">YZ-48</strain>
    </source>
</reference>
<name>A0ABT6XMX1_9FLAO</name>
<keyword evidence="1" id="KW-0732">Signal</keyword>
<comment type="caution">
    <text evidence="2">The sequence shown here is derived from an EMBL/GenBank/DDBJ whole genome shotgun (WGS) entry which is preliminary data.</text>
</comment>
<dbReference type="RefSeq" id="WP_283237900.1">
    <property type="nucleotide sequence ID" value="NZ_JASGBP010000001.1"/>
</dbReference>
<evidence type="ECO:0000256" key="1">
    <source>
        <dbReference type="SAM" id="SignalP"/>
    </source>
</evidence>
<dbReference type="EMBL" id="JASGBP010000001">
    <property type="protein sequence ID" value="MDI9256217.1"/>
    <property type="molecule type" value="Genomic_DNA"/>
</dbReference>
<dbReference type="Proteomes" id="UP001230035">
    <property type="component" value="Unassembled WGS sequence"/>
</dbReference>
<organism evidence="2 3">
    <name type="scientific">Flavobacterium sedimenticola</name>
    <dbReference type="NCBI Taxonomy" id="3043286"/>
    <lineage>
        <taxon>Bacteria</taxon>
        <taxon>Pseudomonadati</taxon>
        <taxon>Bacteroidota</taxon>
        <taxon>Flavobacteriia</taxon>
        <taxon>Flavobacteriales</taxon>
        <taxon>Flavobacteriaceae</taxon>
        <taxon>Flavobacterium</taxon>
    </lineage>
</organism>
<feature type="chain" id="PRO_5046312697" evidence="1">
    <location>
        <begin position="20"/>
        <end position="477"/>
    </location>
</feature>
<sequence length="477" mass="54590">MKKTVLLLSVLISFVHAVAQEKATSFTPTVKEKKDVFTVVNEPEKKVVLFFSDKTSTTAQLFDESLQAKDAVTATYSNKDVDDLIGCSFNGLRYYLYWTTSSDQQIMAQCYDFETKQVKNTPIAMDYGKEKIINKITIQNTFYIITALKGTSLLNLYSFSEGKMNKKTIDCTDYRFVDSKTKRVTFWEMYNEFSGTVYYNGIKNILDETPASLVFSTYKKKAFIYENRIIFTFDTNEDFTQTLTVNLNDFTAVQKAFPQPHIPKGEYDEIDSNSFFVNNKLIQIKSDPSLLYITVKGMDGTELKKLSAYTGKEIEFKNSEIIQENGGIKSTRILDNTNQLIRKIYTLNPSVSSYFNDGKYNVVIGGVSYPQQNAIMYGGMIGGLSGALIGAAISHNYSMQNLTSYNDKKVVYINCLFDQNFNHIDGEGKKLAFDKLRWFAEENDKLINRSIFKFNNKLYLSGYNKTTQEYSFYQFED</sequence>
<proteinExistence type="predicted"/>
<protein>
    <submittedName>
        <fullName evidence="2">Uncharacterized protein</fullName>
    </submittedName>
</protein>
<evidence type="ECO:0000313" key="3">
    <source>
        <dbReference type="Proteomes" id="UP001230035"/>
    </source>
</evidence>
<accession>A0ABT6XMX1</accession>